<dbReference type="GO" id="GO:0046983">
    <property type="term" value="F:protein dimerization activity"/>
    <property type="evidence" value="ECO:0007669"/>
    <property type="project" value="InterPro"/>
</dbReference>
<evidence type="ECO:0000259" key="8">
    <source>
        <dbReference type="PROSITE" id="PS50042"/>
    </source>
</evidence>
<evidence type="ECO:0000256" key="1">
    <source>
        <dbReference type="ARBA" id="ARBA00000085"/>
    </source>
</evidence>
<gene>
    <name evidence="10" type="ORF">METZ01_LOCUS66433</name>
</gene>
<dbReference type="GO" id="GO:0016020">
    <property type="term" value="C:membrane"/>
    <property type="evidence" value="ECO:0007669"/>
    <property type="project" value="InterPro"/>
</dbReference>
<dbReference type="Pfam" id="PF02518">
    <property type="entry name" value="HATPase_c"/>
    <property type="match status" value="1"/>
</dbReference>
<dbReference type="InterPro" id="IPR011712">
    <property type="entry name" value="Sig_transdc_His_kin_sub3_dim/P"/>
</dbReference>
<dbReference type="EC" id="2.7.13.3" evidence="2"/>
<dbReference type="CDD" id="cd16917">
    <property type="entry name" value="HATPase_UhpB-NarQ-NarX-like"/>
    <property type="match status" value="1"/>
</dbReference>
<protein>
    <recommendedName>
        <fullName evidence="2">histidine kinase</fullName>
        <ecNumber evidence="2">2.7.13.3</ecNumber>
    </recommendedName>
</protein>
<accession>A0A381TCV4</accession>
<sequence>MPDDSFDNPGSLDEPILTPKEIDKYMEYLSDYGKEIFFVEEEIIVDYGDITTSIDLLISGEAMVEIPVNDKWIPVAWIKSGSVIGEIAFLDSYPRTARVIARTSCRLFRVDRAAFTELSERDPDKALEFISRISRIMAYRLRRIEQFDAVEQGRDDMRKELAADLHDQTMSELSAILMHLGLLKLTLDGHEESAPDIEDLVAMVKSADVNLRQLVREKGHDDLTVVGLEESLRIFFEGLENEEVPFSIEITYTSNQIDQGGLPGPIARDLYQIIRQSVLNSVEHSNSEIIQVEILWNQEGISFSVKDNGVGFSQSNITNVPETGHFGLLNLKLRTERVGGYVDIISVEGKGTRVVGSIPITRRISENIEPHTIQYSLSA</sequence>
<feature type="domain" description="Histidine kinase" evidence="9">
    <location>
        <begin position="164"/>
        <end position="362"/>
    </location>
</feature>
<comment type="catalytic activity">
    <reaction evidence="1">
        <text>ATP + protein L-histidine = ADP + protein N-phospho-L-histidine.</text>
        <dbReference type="EC" id="2.7.13.3"/>
    </reaction>
</comment>
<dbReference type="PANTHER" id="PTHR24421:SF10">
    <property type="entry name" value="NITRATE_NITRITE SENSOR PROTEIN NARQ"/>
    <property type="match status" value="1"/>
</dbReference>
<evidence type="ECO:0000256" key="3">
    <source>
        <dbReference type="ARBA" id="ARBA00022553"/>
    </source>
</evidence>
<name>A0A381TCV4_9ZZZZ</name>
<evidence type="ECO:0000313" key="10">
    <source>
        <dbReference type="EMBL" id="SVA13579.1"/>
    </source>
</evidence>
<dbReference type="Gene3D" id="3.30.565.10">
    <property type="entry name" value="Histidine kinase-like ATPase, C-terminal domain"/>
    <property type="match status" value="1"/>
</dbReference>
<dbReference type="InterPro" id="IPR036890">
    <property type="entry name" value="HATPase_C_sf"/>
</dbReference>
<keyword evidence="4" id="KW-0808">Transferase</keyword>
<dbReference type="SUPFAM" id="SSF55874">
    <property type="entry name" value="ATPase domain of HSP90 chaperone/DNA topoisomerase II/histidine kinase"/>
    <property type="match status" value="1"/>
</dbReference>
<dbReference type="SMART" id="SM00100">
    <property type="entry name" value="cNMP"/>
    <property type="match status" value="1"/>
</dbReference>
<evidence type="ECO:0000256" key="5">
    <source>
        <dbReference type="ARBA" id="ARBA00022741"/>
    </source>
</evidence>
<proteinExistence type="predicted"/>
<evidence type="ECO:0000256" key="6">
    <source>
        <dbReference type="ARBA" id="ARBA00022777"/>
    </source>
</evidence>
<dbReference type="InterPro" id="IPR003594">
    <property type="entry name" value="HATPase_dom"/>
</dbReference>
<evidence type="ECO:0000256" key="2">
    <source>
        <dbReference type="ARBA" id="ARBA00012438"/>
    </source>
</evidence>
<evidence type="ECO:0000259" key="9">
    <source>
        <dbReference type="PROSITE" id="PS50109"/>
    </source>
</evidence>
<dbReference type="EMBL" id="UINC01004338">
    <property type="protein sequence ID" value="SVA13579.1"/>
    <property type="molecule type" value="Genomic_DNA"/>
</dbReference>
<dbReference type="InterPro" id="IPR018490">
    <property type="entry name" value="cNMP-bd_dom_sf"/>
</dbReference>
<dbReference type="InterPro" id="IPR014710">
    <property type="entry name" value="RmlC-like_jellyroll"/>
</dbReference>
<dbReference type="InterPro" id="IPR000595">
    <property type="entry name" value="cNMP-bd_dom"/>
</dbReference>
<keyword evidence="6" id="KW-0418">Kinase</keyword>
<dbReference type="InterPro" id="IPR050482">
    <property type="entry name" value="Sensor_HK_TwoCompSys"/>
</dbReference>
<dbReference type="CDD" id="cd00038">
    <property type="entry name" value="CAP_ED"/>
    <property type="match status" value="1"/>
</dbReference>
<dbReference type="PROSITE" id="PS50109">
    <property type="entry name" value="HIS_KIN"/>
    <property type="match status" value="1"/>
</dbReference>
<dbReference type="InterPro" id="IPR005467">
    <property type="entry name" value="His_kinase_dom"/>
</dbReference>
<dbReference type="PROSITE" id="PS50042">
    <property type="entry name" value="CNMP_BINDING_3"/>
    <property type="match status" value="1"/>
</dbReference>
<dbReference type="PANTHER" id="PTHR24421">
    <property type="entry name" value="NITRATE/NITRITE SENSOR PROTEIN NARX-RELATED"/>
    <property type="match status" value="1"/>
</dbReference>
<dbReference type="AlphaFoldDB" id="A0A381TCV4"/>
<dbReference type="SMART" id="SM00387">
    <property type="entry name" value="HATPase_c"/>
    <property type="match status" value="1"/>
</dbReference>
<keyword evidence="7" id="KW-0067">ATP-binding</keyword>
<dbReference type="Pfam" id="PF00027">
    <property type="entry name" value="cNMP_binding"/>
    <property type="match status" value="1"/>
</dbReference>
<dbReference type="GO" id="GO:0005524">
    <property type="term" value="F:ATP binding"/>
    <property type="evidence" value="ECO:0007669"/>
    <property type="project" value="UniProtKB-KW"/>
</dbReference>
<keyword evidence="3" id="KW-0597">Phosphoprotein</keyword>
<dbReference type="Pfam" id="PF07730">
    <property type="entry name" value="HisKA_3"/>
    <property type="match status" value="1"/>
</dbReference>
<evidence type="ECO:0000256" key="7">
    <source>
        <dbReference type="ARBA" id="ARBA00022840"/>
    </source>
</evidence>
<keyword evidence="5" id="KW-0547">Nucleotide-binding</keyword>
<reference evidence="10" key="1">
    <citation type="submission" date="2018-05" db="EMBL/GenBank/DDBJ databases">
        <authorList>
            <person name="Lanie J.A."/>
            <person name="Ng W.-L."/>
            <person name="Kazmierczak K.M."/>
            <person name="Andrzejewski T.M."/>
            <person name="Davidsen T.M."/>
            <person name="Wayne K.J."/>
            <person name="Tettelin H."/>
            <person name="Glass J.I."/>
            <person name="Rusch D."/>
            <person name="Podicherti R."/>
            <person name="Tsui H.-C.T."/>
            <person name="Winkler M.E."/>
        </authorList>
    </citation>
    <scope>NUCLEOTIDE SEQUENCE</scope>
</reference>
<dbReference type="Gene3D" id="2.60.120.10">
    <property type="entry name" value="Jelly Rolls"/>
    <property type="match status" value="1"/>
</dbReference>
<dbReference type="SUPFAM" id="SSF51206">
    <property type="entry name" value="cAMP-binding domain-like"/>
    <property type="match status" value="1"/>
</dbReference>
<dbReference type="GO" id="GO:0000155">
    <property type="term" value="F:phosphorelay sensor kinase activity"/>
    <property type="evidence" value="ECO:0007669"/>
    <property type="project" value="InterPro"/>
</dbReference>
<dbReference type="Gene3D" id="1.20.5.1930">
    <property type="match status" value="1"/>
</dbReference>
<feature type="domain" description="Cyclic nucleotide-binding" evidence="8">
    <location>
        <begin position="16"/>
        <end position="118"/>
    </location>
</feature>
<organism evidence="10">
    <name type="scientific">marine metagenome</name>
    <dbReference type="NCBI Taxonomy" id="408172"/>
    <lineage>
        <taxon>unclassified sequences</taxon>
        <taxon>metagenomes</taxon>
        <taxon>ecological metagenomes</taxon>
    </lineage>
</organism>
<evidence type="ECO:0000256" key="4">
    <source>
        <dbReference type="ARBA" id="ARBA00022679"/>
    </source>
</evidence>